<keyword evidence="13 19" id="KW-0342">GTP-binding</keyword>
<evidence type="ECO:0000256" key="10">
    <source>
        <dbReference type="ARBA" id="ARBA00022801"/>
    </source>
</evidence>
<feature type="site" description="Essential for DHBP synthase activity" evidence="19">
    <location>
        <position position="182"/>
    </location>
</feature>
<dbReference type="GO" id="GO:0030145">
    <property type="term" value="F:manganese ion binding"/>
    <property type="evidence" value="ECO:0007669"/>
    <property type="project" value="UniProtKB-UniRule"/>
</dbReference>
<accession>A0A3G8ZLA2</accession>
<keyword evidence="11 19" id="KW-0862">Zinc</keyword>
<evidence type="ECO:0000313" key="22">
    <source>
        <dbReference type="Proteomes" id="UP000268084"/>
    </source>
</evidence>
<feature type="region of interest" description="DHBP synthase" evidence="19">
    <location>
        <begin position="1"/>
        <end position="219"/>
    </location>
</feature>
<feature type="region of interest" description="GTP cyclohydrolase II" evidence="19">
    <location>
        <begin position="220"/>
        <end position="449"/>
    </location>
</feature>
<dbReference type="Pfam" id="PF00926">
    <property type="entry name" value="DHBP_synthase"/>
    <property type="match status" value="1"/>
</dbReference>
<evidence type="ECO:0000256" key="13">
    <source>
        <dbReference type="ARBA" id="ARBA00023134"/>
    </source>
</evidence>
<keyword evidence="22" id="KW-1185">Reference proteome</keyword>
<dbReference type="CDD" id="cd00641">
    <property type="entry name" value="GTP_cyclohydro2"/>
    <property type="match status" value="1"/>
</dbReference>
<evidence type="ECO:0000256" key="12">
    <source>
        <dbReference type="ARBA" id="ARBA00022842"/>
    </source>
</evidence>
<gene>
    <name evidence="19" type="primary">ribBA</name>
    <name evidence="21" type="ORF">EH165_04660</name>
</gene>
<comment type="cofactor">
    <cofactor evidence="19">
        <name>Mg(2+)</name>
        <dbReference type="ChEBI" id="CHEBI:18420"/>
    </cofactor>
    <cofactor evidence="19">
        <name>Mn(2+)</name>
        <dbReference type="ChEBI" id="CHEBI:29035"/>
    </cofactor>
    <text evidence="19">Binds 2 divalent metal cations per subunit. Magnesium or manganese.</text>
</comment>
<dbReference type="HAMAP" id="MF_01283">
    <property type="entry name" value="RibBA"/>
    <property type="match status" value="1"/>
</dbReference>
<comment type="function">
    <text evidence="3 19">Catalyzes the conversion of D-ribulose 5-phosphate to formate and 3,4-dihydroxy-2-butanone 4-phosphate.</text>
</comment>
<evidence type="ECO:0000256" key="18">
    <source>
        <dbReference type="ARBA" id="ARBA00049295"/>
    </source>
</evidence>
<evidence type="ECO:0000256" key="15">
    <source>
        <dbReference type="ARBA" id="ARBA00023239"/>
    </source>
</evidence>
<keyword evidence="14 19" id="KW-0464">Manganese</keyword>
<comment type="pathway">
    <text evidence="5 19">Cofactor biosynthesis; riboflavin biosynthesis; 2-hydroxy-3-oxobutyl phosphate from D-ribulose 5-phosphate: step 1/1.</text>
</comment>
<dbReference type="PANTHER" id="PTHR21327">
    <property type="entry name" value="GTP CYCLOHYDROLASE II-RELATED"/>
    <property type="match status" value="1"/>
</dbReference>
<keyword evidence="12 19" id="KW-0460">Magnesium</keyword>
<feature type="binding site" evidence="19">
    <location>
        <position position="182"/>
    </location>
    <ligand>
        <name>D-ribulose 5-phosphate</name>
        <dbReference type="ChEBI" id="CHEBI:58121"/>
    </ligand>
</feature>
<dbReference type="PANTHER" id="PTHR21327:SF18">
    <property type="entry name" value="3,4-DIHYDROXY-2-BUTANONE 4-PHOSPHATE SYNTHASE"/>
    <property type="match status" value="1"/>
</dbReference>
<dbReference type="GO" id="GO:0000287">
    <property type="term" value="F:magnesium ion binding"/>
    <property type="evidence" value="ECO:0007669"/>
    <property type="project" value="UniProtKB-UniRule"/>
</dbReference>
<comment type="similarity">
    <text evidence="19">In the C-terminal section; belongs to the GTP cyclohydrolase II family.</text>
</comment>
<dbReference type="InterPro" id="IPR032677">
    <property type="entry name" value="GTP_cyclohydro_II"/>
</dbReference>
<comment type="catalytic activity">
    <reaction evidence="1 19">
        <text>D-ribulose 5-phosphate = (2S)-2-hydroxy-3-oxobutyl phosphate + formate + H(+)</text>
        <dbReference type="Rhea" id="RHEA:18457"/>
        <dbReference type="ChEBI" id="CHEBI:15378"/>
        <dbReference type="ChEBI" id="CHEBI:15740"/>
        <dbReference type="ChEBI" id="CHEBI:58121"/>
        <dbReference type="ChEBI" id="CHEBI:58830"/>
        <dbReference type="EC" id="4.1.99.12"/>
    </reaction>
</comment>
<evidence type="ECO:0000256" key="7">
    <source>
        <dbReference type="ARBA" id="ARBA00022619"/>
    </source>
</evidence>
<feature type="binding site" evidence="19">
    <location>
        <position position="50"/>
    </location>
    <ligand>
        <name>D-ribulose 5-phosphate</name>
        <dbReference type="ChEBI" id="CHEBI:58121"/>
    </ligand>
</feature>
<name>A0A3G8ZLA2_9ACTN</name>
<feature type="binding site" evidence="19">
    <location>
        <position position="46"/>
    </location>
    <ligand>
        <name>Mg(2+)</name>
        <dbReference type="ChEBI" id="CHEBI:18420"/>
        <label>2</label>
    </ligand>
</feature>
<evidence type="ECO:0000256" key="9">
    <source>
        <dbReference type="ARBA" id="ARBA00022741"/>
    </source>
</evidence>
<feature type="binding site" evidence="19">
    <location>
        <position position="288"/>
    </location>
    <ligand>
        <name>Zn(2+)</name>
        <dbReference type="ChEBI" id="CHEBI:29105"/>
        <note>catalytic</note>
    </ligand>
</feature>
<dbReference type="InterPro" id="IPR016299">
    <property type="entry name" value="Riboflavin_synth_RibBA"/>
</dbReference>
<dbReference type="HAMAP" id="MF_00179">
    <property type="entry name" value="RibA"/>
    <property type="match status" value="1"/>
</dbReference>
<dbReference type="AlphaFoldDB" id="A0A3G8ZLA2"/>
<dbReference type="GO" id="GO:0009231">
    <property type="term" value="P:riboflavin biosynthetic process"/>
    <property type="evidence" value="ECO:0007669"/>
    <property type="project" value="UniProtKB-UniRule"/>
</dbReference>
<comment type="function">
    <text evidence="17 19">Catalyzes the conversion of GTP to 2,5-diamino-6-ribosylamino-4(3H)-pyrimidinone 5'-phosphate (DARP), formate and pyrophosphate.</text>
</comment>
<dbReference type="GO" id="GO:0008686">
    <property type="term" value="F:3,4-dihydroxy-2-butanone-4-phosphate synthase activity"/>
    <property type="evidence" value="ECO:0007669"/>
    <property type="project" value="UniProtKB-UniRule"/>
</dbReference>
<dbReference type="InterPro" id="IPR000926">
    <property type="entry name" value="RibA"/>
</dbReference>
<keyword evidence="7 19" id="KW-0686">Riboflavin biosynthesis</keyword>
<evidence type="ECO:0000256" key="6">
    <source>
        <dbReference type="ARBA" id="ARBA00005520"/>
    </source>
</evidence>
<dbReference type="GO" id="GO:0005525">
    <property type="term" value="F:GTP binding"/>
    <property type="evidence" value="ECO:0007669"/>
    <property type="project" value="UniProtKB-KW"/>
</dbReference>
<evidence type="ECO:0000256" key="17">
    <source>
        <dbReference type="ARBA" id="ARBA00043932"/>
    </source>
</evidence>
<feature type="binding site" evidence="19">
    <location>
        <position position="161"/>
    </location>
    <ligand>
        <name>Mg(2+)</name>
        <dbReference type="ChEBI" id="CHEBI:18420"/>
        <label>2</label>
    </ligand>
</feature>
<dbReference type="GO" id="GO:0003935">
    <property type="term" value="F:GTP cyclohydrolase II activity"/>
    <property type="evidence" value="ECO:0007669"/>
    <property type="project" value="UniProtKB-UniRule"/>
</dbReference>
<dbReference type="EC" id="4.1.99.12" evidence="19"/>
<dbReference type="Gene3D" id="3.90.870.10">
    <property type="entry name" value="DHBP synthase"/>
    <property type="match status" value="1"/>
</dbReference>
<comment type="similarity">
    <text evidence="6 19">In the N-terminal section; belongs to the DHBP synthase family.</text>
</comment>
<dbReference type="Gene3D" id="3.40.50.10990">
    <property type="entry name" value="GTP cyclohydrolase II"/>
    <property type="match status" value="1"/>
</dbReference>
<keyword evidence="9 19" id="KW-0547">Nucleotide-binding</keyword>
<dbReference type="GO" id="GO:0008270">
    <property type="term" value="F:zinc ion binding"/>
    <property type="evidence" value="ECO:0007669"/>
    <property type="project" value="UniProtKB-UniRule"/>
</dbReference>
<dbReference type="SUPFAM" id="SSF142695">
    <property type="entry name" value="RibA-like"/>
    <property type="match status" value="1"/>
</dbReference>
<evidence type="ECO:0000259" key="20">
    <source>
        <dbReference type="Pfam" id="PF00925"/>
    </source>
</evidence>
<dbReference type="GO" id="GO:0005829">
    <property type="term" value="C:cytosol"/>
    <property type="evidence" value="ECO:0007669"/>
    <property type="project" value="TreeGrafter"/>
</dbReference>
<keyword evidence="16 19" id="KW-0511">Multifunctional enzyme</keyword>
<evidence type="ECO:0000256" key="19">
    <source>
        <dbReference type="HAMAP-Rule" id="MF_01283"/>
    </source>
</evidence>
<feature type="binding site" evidence="19">
    <location>
        <position position="275"/>
    </location>
    <ligand>
        <name>Zn(2+)</name>
        <dbReference type="ChEBI" id="CHEBI:29105"/>
        <note>catalytic</note>
    </ligand>
</feature>
<evidence type="ECO:0000256" key="3">
    <source>
        <dbReference type="ARBA" id="ARBA00002284"/>
    </source>
</evidence>
<dbReference type="NCBIfam" id="TIGR00505">
    <property type="entry name" value="ribA"/>
    <property type="match status" value="1"/>
</dbReference>
<feature type="binding site" evidence="19">
    <location>
        <position position="376"/>
    </location>
    <ligand>
        <name>GTP</name>
        <dbReference type="ChEBI" id="CHEBI:37565"/>
    </ligand>
</feature>
<keyword evidence="10 19" id="KW-0378">Hydrolase</keyword>
<dbReference type="HAMAP" id="MF_00180">
    <property type="entry name" value="RibB"/>
    <property type="match status" value="1"/>
</dbReference>
<evidence type="ECO:0000256" key="16">
    <source>
        <dbReference type="ARBA" id="ARBA00023268"/>
    </source>
</evidence>
<feature type="active site" description="Proton acceptor; for GTP cyclohydrolase activity" evidence="19">
    <location>
        <position position="348"/>
    </location>
</feature>
<feature type="binding site" evidence="19">
    <location>
        <begin position="45"/>
        <end position="46"/>
    </location>
    <ligand>
        <name>D-ribulose 5-phosphate</name>
        <dbReference type="ChEBI" id="CHEBI:58121"/>
    </ligand>
</feature>
<reference evidence="21 22" key="1">
    <citation type="submission" date="2018-11" db="EMBL/GenBank/DDBJ databases">
        <authorList>
            <person name="Da X."/>
        </authorList>
    </citation>
    <scope>NUCLEOTIDE SEQUENCE [LARGE SCALE GENOMIC DNA]</scope>
    <source>
        <strain evidence="21 22">S14-144</strain>
    </source>
</reference>
<dbReference type="NCBIfam" id="TIGR00506">
    <property type="entry name" value="ribB"/>
    <property type="match status" value="1"/>
</dbReference>
<feature type="site" description="Essential for DHBP synthase activity" evidence="19">
    <location>
        <position position="144"/>
    </location>
</feature>
<dbReference type="PIRSF" id="PIRSF001259">
    <property type="entry name" value="RibA"/>
    <property type="match status" value="1"/>
</dbReference>
<feature type="binding site" evidence="19">
    <location>
        <position position="336"/>
    </location>
    <ligand>
        <name>GTP</name>
        <dbReference type="ChEBI" id="CHEBI:37565"/>
    </ligand>
</feature>
<dbReference type="FunFam" id="3.40.50.10990:FF:000001">
    <property type="entry name" value="Riboflavin biosynthesis protein RibBA"/>
    <property type="match status" value="1"/>
</dbReference>
<dbReference type="OrthoDB" id="9793111at2"/>
<feature type="active site" description="Nucleophile; for GTP cyclohydrolase activity" evidence="19">
    <location>
        <position position="350"/>
    </location>
</feature>
<evidence type="ECO:0000313" key="21">
    <source>
        <dbReference type="EMBL" id="AZI57557.1"/>
    </source>
</evidence>
<dbReference type="NCBIfam" id="NF006803">
    <property type="entry name" value="PRK09311.1"/>
    <property type="match status" value="1"/>
</dbReference>
<feature type="binding site" evidence="19">
    <location>
        <begin position="314"/>
        <end position="316"/>
    </location>
    <ligand>
        <name>GTP</name>
        <dbReference type="ChEBI" id="CHEBI:37565"/>
    </ligand>
</feature>
<dbReference type="Proteomes" id="UP000268084">
    <property type="component" value="Chromosome"/>
</dbReference>
<dbReference type="EMBL" id="CP034170">
    <property type="protein sequence ID" value="AZI57557.1"/>
    <property type="molecule type" value="Genomic_DNA"/>
</dbReference>
<feature type="binding site" evidence="19">
    <location>
        <begin position="158"/>
        <end position="162"/>
    </location>
    <ligand>
        <name>D-ribulose 5-phosphate</name>
        <dbReference type="ChEBI" id="CHEBI:58121"/>
    </ligand>
</feature>
<organism evidence="21 22">
    <name type="scientific">Nakamurella antarctica</name>
    <dbReference type="NCBI Taxonomy" id="1902245"/>
    <lineage>
        <taxon>Bacteria</taxon>
        <taxon>Bacillati</taxon>
        <taxon>Actinomycetota</taxon>
        <taxon>Actinomycetes</taxon>
        <taxon>Nakamurellales</taxon>
        <taxon>Nakamurellaceae</taxon>
        <taxon>Nakamurella</taxon>
    </lineage>
</organism>
<dbReference type="InterPro" id="IPR000422">
    <property type="entry name" value="DHBP_synthase_RibB"/>
</dbReference>
<evidence type="ECO:0000256" key="11">
    <source>
        <dbReference type="ARBA" id="ARBA00022833"/>
    </source>
</evidence>
<feature type="domain" description="GTP cyclohydrolase II" evidence="20">
    <location>
        <begin position="226"/>
        <end position="391"/>
    </location>
</feature>
<dbReference type="NCBIfam" id="NF001591">
    <property type="entry name" value="PRK00393.1"/>
    <property type="match status" value="1"/>
</dbReference>
<keyword evidence="15 19" id="KW-0456">Lyase</keyword>
<dbReference type="InterPro" id="IPR017945">
    <property type="entry name" value="DHBP_synth_RibB-like_a/b_dom"/>
</dbReference>
<dbReference type="InterPro" id="IPR036144">
    <property type="entry name" value="RibA-like_sf"/>
</dbReference>
<evidence type="ECO:0000256" key="8">
    <source>
        <dbReference type="ARBA" id="ARBA00022723"/>
    </source>
</evidence>
<dbReference type="Pfam" id="PF00925">
    <property type="entry name" value="GTP_cyclohydro2"/>
    <property type="match status" value="1"/>
</dbReference>
<dbReference type="EC" id="3.5.4.25" evidence="19"/>
<evidence type="ECO:0000256" key="2">
    <source>
        <dbReference type="ARBA" id="ARBA00001936"/>
    </source>
</evidence>
<feature type="binding site" evidence="19">
    <location>
        <position position="371"/>
    </location>
    <ligand>
        <name>GTP</name>
        <dbReference type="ChEBI" id="CHEBI:37565"/>
    </ligand>
</feature>
<comment type="catalytic activity">
    <reaction evidence="18 19">
        <text>GTP + 4 H2O = 2,5-diamino-6-hydroxy-4-(5-phosphoribosylamino)-pyrimidine + formate + 2 phosphate + 3 H(+)</text>
        <dbReference type="Rhea" id="RHEA:23704"/>
        <dbReference type="ChEBI" id="CHEBI:15377"/>
        <dbReference type="ChEBI" id="CHEBI:15378"/>
        <dbReference type="ChEBI" id="CHEBI:15740"/>
        <dbReference type="ChEBI" id="CHEBI:37565"/>
        <dbReference type="ChEBI" id="CHEBI:43474"/>
        <dbReference type="ChEBI" id="CHEBI:58614"/>
        <dbReference type="EC" id="3.5.4.25"/>
    </reaction>
</comment>
<feature type="binding site" evidence="19">
    <location>
        <position position="286"/>
    </location>
    <ligand>
        <name>Zn(2+)</name>
        <dbReference type="ChEBI" id="CHEBI:29105"/>
        <note>catalytic</note>
    </ligand>
</feature>
<proteinExistence type="inferred from homology"/>
<evidence type="ECO:0000256" key="14">
    <source>
        <dbReference type="ARBA" id="ARBA00023211"/>
    </source>
</evidence>
<reference evidence="21 22" key="2">
    <citation type="submission" date="2018-12" db="EMBL/GenBank/DDBJ databases">
        <title>Nakamurella antarcticus sp. nov., isolated from Antarctica South Shetland Islands soil.</title>
        <authorList>
            <person name="Peng F."/>
        </authorList>
    </citation>
    <scope>NUCLEOTIDE SEQUENCE [LARGE SCALE GENOMIC DNA]</scope>
    <source>
        <strain evidence="21 22">S14-144</strain>
    </source>
</reference>
<comment type="cofactor">
    <cofactor evidence="19">
        <name>Zn(2+)</name>
        <dbReference type="ChEBI" id="CHEBI:29105"/>
    </cofactor>
    <text evidence="19">Binds 1 zinc ion per subunit.</text>
</comment>
<comment type="pathway">
    <text evidence="4 19">Cofactor biosynthesis; riboflavin biosynthesis; 5-amino-6-(D-ribitylamino)uracil from GTP: step 1/4.</text>
</comment>
<keyword evidence="8 19" id="KW-0479">Metal-binding</keyword>
<comment type="cofactor">
    <cofactor evidence="2">
        <name>Mn(2+)</name>
        <dbReference type="ChEBI" id="CHEBI:29035"/>
    </cofactor>
</comment>
<sequence>MSTPESRGQTISERASTAAGFDSIEHGISEILAGRAVVVVDDEDRENEGDLIFAAELATPQLVAFTVRYSSGVICVPLDAADCDRLELSPMTRVNTDPKQTAYTISVDSKIGVSTGISASDRAQTIRALADPATQASDLSRPGHVFPLRSREGGVLTRPGHTEAAIDLAALAGLRPACAIAEIVNDDGSMARLPELRIFAEVHKLALISIADLIAYRLRTEVQVEEVANARLPLPQGEFRAVGFLSKVTGKELIALVHGEIGDGEDVLVRVHSECLTGDVLGSLRCDCGPQLHAALDAVAAQGRGVVLYIRGHEGRGIGLLQKLRAYELQDNGADTVDANLQLGLPADSREYGSGAQVLAALGIRSMRLLTNNPAKRAGLEGYGLRIVERVALPVHANPENIRYLTTKRDRMGHDFLDLDEPDELWLASSDLPEATTVAHSPLTPKERI</sequence>
<dbReference type="SUPFAM" id="SSF55821">
    <property type="entry name" value="YrdC/RibB"/>
    <property type="match status" value="1"/>
</dbReference>
<feature type="binding site" evidence="19">
    <location>
        <position position="291"/>
    </location>
    <ligand>
        <name>GTP</name>
        <dbReference type="ChEBI" id="CHEBI:37565"/>
    </ligand>
</feature>
<evidence type="ECO:0000256" key="4">
    <source>
        <dbReference type="ARBA" id="ARBA00004853"/>
    </source>
</evidence>
<feature type="binding site" evidence="19">
    <location>
        <begin position="270"/>
        <end position="274"/>
    </location>
    <ligand>
        <name>GTP</name>
        <dbReference type="ChEBI" id="CHEBI:37565"/>
    </ligand>
</feature>
<feature type="binding site" evidence="19">
    <location>
        <position position="46"/>
    </location>
    <ligand>
        <name>Mg(2+)</name>
        <dbReference type="ChEBI" id="CHEBI:18420"/>
        <label>1</label>
    </ligand>
</feature>
<evidence type="ECO:0000256" key="5">
    <source>
        <dbReference type="ARBA" id="ARBA00004904"/>
    </source>
</evidence>
<evidence type="ECO:0000256" key="1">
    <source>
        <dbReference type="ARBA" id="ARBA00000141"/>
    </source>
</evidence>
<dbReference type="KEGG" id="nak:EH165_04660"/>
<dbReference type="UniPathway" id="UPA00275">
    <property type="reaction ID" value="UER00399"/>
</dbReference>
<protein>
    <recommendedName>
        <fullName evidence="19">Riboflavin biosynthesis protein RibBA</fullName>
    </recommendedName>
    <domain>
        <recommendedName>
            <fullName evidence="19">3,4-dihydroxy-2-butanone 4-phosphate synthase</fullName>
            <shortName evidence="19">DHBP synthase</shortName>
            <ecNumber evidence="19">4.1.99.12</ecNumber>
        </recommendedName>
    </domain>
    <domain>
        <recommendedName>
            <fullName evidence="19">GTP cyclohydrolase-2</fullName>
            <ecNumber evidence="19">3.5.4.25</ecNumber>
        </recommendedName>
        <alternativeName>
            <fullName evidence="19">GTP cyclohydrolase II</fullName>
        </alternativeName>
    </domain>
</protein>
<dbReference type="RefSeq" id="WP_124798242.1">
    <property type="nucleotide sequence ID" value="NZ_CP034170.1"/>
</dbReference>
<dbReference type="FunFam" id="3.90.870.10:FF:000001">
    <property type="entry name" value="Riboflavin biosynthesis protein RibBA"/>
    <property type="match status" value="1"/>
</dbReference>